<gene>
    <name evidence="2" type="ORF">OLEAN_C28520</name>
</gene>
<evidence type="ECO:0000313" key="3">
    <source>
        <dbReference type="Proteomes" id="UP000032749"/>
    </source>
</evidence>
<dbReference type="STRING" id="698738.OLEAN_C28520"/>
<accession>R4YTI8</accession>
<name>R4YTI8_OLEAN</name>
<dbReference type="OrthoDB" id="9802771at2"/>
<dbReference type="CDD" id="cd14503">
    <property type="entry name" value="PTP-bact"/>
    <property type="match status" value="1"/>
</dbReference>
<dbReference type="NCBIfam" id="TIGR01244">
    <property type="entry name" value="TIGR01244 family sulfur transferase"/>
    <property type="match status" value="1"/>
</dbReference>
<dbReference type="Gene3D" id="3.90.190.10">
    <property type="entry name" value="Protein tyrosine phosphatase superfamily"/>
    <property type="match status" value="1"/>
</dbReference>
<sequence>MQIHKLSDQLSVSPQIALDDISKLSALGFKSVICNRPDKESDDQPAMQDIEQAVIAAGLIWQHQPVVSGNINDQDVEDFAQLLAKLPQPVFAFCRTGTRCSILWALSQANKMSVDDILNTTANAGYNLNDQQARLESLAK</sequence>
<dbReference type="GO" id="GO:0016787">
    <property type="term" value="F:hydrolase activity"/>
    <property type="evidence" value="ECO:0007669"/>
    <property type="project" value="InterPro"/>
</dbReference>
<proteinExistence type="predicted"/>
<protein>
    <recommendedName>
        <fullName evidence="1">Beta-lactamase hydrolase-like protein phosphatase-like domain-containing protein</fullName>
    </recommendedName>
</protein>
<dbReference type="InterPro" id="IPR029021">
    <property type="entry name" value="Prot-tyrosine_phosphatase-like"/>
</dbReference>
<dbReference type="Proteomes" id="UP000032749">
    <property type="component" value="Chromosome"/>
</dbReference>
<dbReference type="KEGG" id="oai:OLEAN_C28520"/>
<dbReference type="HOGENOM" id="CLU_105726_3_0_6"/>
<feature type="domain" description="Beta-lactamase hydrolase-like protein phosphatase-like" evidence="1">
    <location>
        <begin position="5"/>
        <end position="110"/>
    </location>
</feature>
<dbReference type="InterPro" id="IPR005939">
    <property type="entry name" value="BLH_phosphatase-like"/>
</dbReference>
<keyword evidence="3" id="KW-1185">Reference proteome</keyword>
<organism evidence="2 3">
    <name type="scientific">Oleispira antarctica RB-8</name>
    <dbReference type="NCBI Taxonomy" id="698738"/>
    <lineage>
        <taxon>Bacteria</taxon>
        <taxon>Pseudomonadati</taxon>
        <taxon>Pseudomonadota</taxon>
        <taxon>Gammaproteobacteria</taxon>
        <taxon>Oceanospirillales</taxon>
        <taxon>Oceanospirillaceae</taxon>
        <taxon>Oleispira</taxon>
    </lineage>
</organism>
<dbReference type="SUPFAM" id="SSF52799">
    <property type="entry name" value="(Phosphotyrosine protein) phosphatases II"/>
    <property type="match status" value="1"/>
</dbReference>
<evidence type="ECO:0000313" key="2">
    <source>
        <dbReference type="EMBL" id="CCK77028.1"/>
    </source>
</evidence>
<dbReference type="EMBL" id="FO203512">
    <property type="protein sequence ID" value="CCK77028.1"/>
    <property type="molecule type" value="Genomic_DNA"/>
</dbReference>
<reference evidence="2 3" key="1">
    <citation type="journal article" date="2013" name="Nat. Commun.">
        <title>Genome sequence and functional genomic analysis of the oil-degrading bacterium Oleispira antarctica.</title>
        <authorList>
            <person name="Kube M."/>
            <person name="Chernikova T.N."/>
            <person name="Al-Ramahi Y."/>
            <person name="Beloqui A."/>
            <person name="Lopez-Cortez N."/>
            <person name="Guazzaroni M.E."/>
            <person name="Heipieper H.J."/>
            <person name="Klages S."/>
            <person name="Kotsyurbenko O.R."/>
            <person name="Langer I."/>
            <person name="Nechitaylo T.Y."/>
            <person name="Lunsdorf H."/>
            <person name="Fernandez M."/>
            <person name="Juarez S."/>
            <person name="Ciordia S."/>
            <person name="Singer A."/>
            <person name="Kagan O."/>
            <person name="Egorova O."/>
            <person name="Petit P.A."/>
            <person name="Stogios P."/>
            <person name="Kim Y."/>
            <person name="Tchigvintsev A."/>
            <person name="Flick R."/>
            <person name="Denaro R."/>
            <person name="Genovese M."/>
            <person name="Albar J.P."/>
            <person name="Reva O.N."/>
            <person name="Martinez-Gomariz M."/>
            <person name="Tran H."/>
            <person name="Ferrer M."/>
            <person name="Savchenko A."/>
            <person name="Yakunin A.F."/>
            <person name="Yakimov M.M."/>
            <person name="Golyshina O.V."/>
            <person name="Reinhardt R."/>
            <person name="Golyshin P.N."/>
        </authorList>
    </citation>
    <scope>NUCLEOTIDE SEQUENCE [LARGE SCALE GENOMIC DNA]</scope>
</reference>
<evidence type="ECO:0000259" key="1">
    <source>
        <dbReference type="Pfam" id="PF04273"/>
    </source>
</evidence>
<dbReference type="Pfam" id="PF04273">
    <property type="entry name" value="BLH_phosphatase"/>
    <property type="match status" value="1"/>
</dbReference>
<dbReference type="AlphaFoldDB" id="R4YTI8"/>